<feature type="compositionally biased region" description="Basic and acidic residues" evidence="2">
    <location>
        <begin position="3872"/>
        <end position="3881"/>
    </location>
</feature>
<feature type="compositionally biased region" description="Basic and acidic residues" evidence="2">
    <location>
        <begin position="1410"/>
        <end position="1427"/>
    </location>
</feature>
<feature type="compositionally biased region" description="Polar residues" evidence="2">
    <location>
        <begin position="538"/>
        <end position="548"/>
    </location>
</feature>
<feature type="compositionally biased region" description="Basic and acidic residues" evidence="2">
    <location>
        <begin position="1372"/>
        <end position="1386"/>
    </location>
</feature>
<feature type="region of interest" description="Disordered" evidence="2">
    <location>
        <begin position="517"/>
        <end position="603"/>
    </location>
</feature>
<feature type="compositionally biased region" description="Basic and acidic residues" evidence="2">
    <location>
        <begin position="133"/>
        <end position="150"/>
    </location>
</feature>
<feature type="compositionally biased region" description="Low complexity" evidence="2">
    <location>
        <begin position="2209"/>
        <end position="2222"/>
    </location>
</feature>
<evidence type="ECO:0000256" key="1">
    <source>
        <dbReference type="SAM" id="Coils"/>
    </source>
</evidence>
<feature type="compositionally biased region" description="Polar residues" evidence="2">
    <location>
        <begin position="563"/>
        <end position="578"/>
    </location>
</feature>
<dbReference type="EMBL" id="LN714480">
    <property type="protein sequence ID" value="CEL65946.1"/>
    <property type="molecule type" value="Genomic_DNA"/>
</dbReference>
<feature type="region of interest" description="Disordered" evidence="2">
    <location>
        <begin position="3473"/>
        <end position="3523"/>
    </location>
</feature>
<feature type="compositionally biased region" description="Basic and acidic residues" evidence="2">
    <location>
        <begin position="1299"/>
        <end position="1340"/>
    </location>
</feature>
<feature type="region of interest" description="Disordered" evidence="2">
    <location>
        <begin position="856"/>
        <end position="1009"/>
    </location>
</feature>
<feature type="region of interest" description="Disordered" evidence="2">
    <location>
        <begin position="2338"/>
        <end position="2503"/>
    </location>
</feature>
<feature type="compositionally biased region" description="Basic and acidic residues" evidence="2">
    <location>
        <begin position="1066"/>
        <end position="1089"/>
    </location>
</feature>
<feature type="region of interest" description="Disordered" evidence="2">
    <location>
        <begin position="408"/>
        <end position="429"/>
    </location>
</feature>
<feature type="compositionally biased region" description="Basic residues" evidence="2">
    <location>
        <begin position="1966"/>
        <end position="1979"/>
    </location>
</feature>
<feature type="region of interest" description="Disordered" evidence="2">
    <location>
        <begin position="1"/>
        <end position="27"/>
    </location>
</feature>
<feature type="compositionally biased region" description="Basic and acidic residues" evidence="2">
    <location>
        <begin position="3841"/>
        <end position="3852"/>
    </location>
</feature>
<accession>A0A0F7UAB9</accession>
<feature type="region of interest" description="Disordered" evidence="2">
    <location>
        <begin position="1519"/>
        <end position="1554"/>
    </location>
</feature>
<feature type="region of interest" description="Disordered" evidence="2">
    <location>
        <begin position="1189"/>
        <end position="1217"/>
    </location>
</feature>
<feature type="compositionally biased region" description="Basic and acidic residues" evidence="2">
    <location>
        <begin position="1980"/>
        <end position="1990"/>
    </location>
</feature>
<feature type="region of interest" description="Disordered" evidence="2">
    <location>
        <begin position="1578"/>
        <end position="1602"/>
    </location>
</feature>
<feature type="compositionally biased region" description="Basic and acidic residues" evidence="2">
    <location>
        <begin position="3435"/>
        <end position="3447"/>
    </location>
</feature>
<reference evidence="3" key="1">
    <citation type="journal article" date="2015" name="PLoS ONE">
        <title>Comprehensive Evaluation of Toxoplasma gondii VEG and Neospora caninum LIV Genomes with Tachyzoite Stage Transcriptome and Proteome Defines Novel Transcript Features.</title>
        <authorList>
            <person name="Ramaprasad A."/>
            <person name="Mourier T."/>
            <person name="Naeem R."/>
            <person name="Malas T.B."/>
            <person name="Moussa E."/>
            <person name="Panigrahi A."/>
            <person name="Vermont S.J."/>
            <person name="Otto T.D."/>
            <person name="Wastling J."/>
            <person name="Pain A."/>
        </authorList>
    </citation>
    <scope>NUCLEOTIDE SEQUENCE</scope>
    <source>
        <strain evidence="3">Liverpool</strain>
    </source>
</reference>
<feature type="compositionally biased region" description="Basic and acidic residues" evidence="2">
    <location>
        <begin position="3483"/>
        <end position="3504"/>
    </location>
</feature>
<feature type="region of interest" description="Disordered" evidence="2">
    <location>
        <begin position="1657"/>
        <end position="1677"/>
    </location>
</feature>
<feature type="region of interest" description="Disordered" evidence="2">
    <location>
        <begin position="1891"/>
        <end position="1994"/>
    </location>
</feature>
<feature type="compositionally biased region" description="Basic and acidic residues" evidence="2">
    <location>
        <begin position="408"/>
        <end position="427"/>
    </location>
</feature>
<organism evidence="3">
    <name type="scientific">Neospora caninum (strain Liverpool)</name>
    <dbReference type="NCBI Taxonomy" id="572307"/>
    <lineage>
        <taxon>Eukaryota</taxon>
        <taxon>Sar</taxon>
        <taxon>Alveolata</taxon>
        <taxon>Apicomplexa</taxon>
        <taxon>Conoidasida</taxon>
        <taxon>Coccidia</taxon>
        <taxon>Eucoccidiorida</taxon>
        <taxon>Eimeriorina</taxon>
        <taxon>Sarcocystidae</taxon>
        <taxon>Neospora</taxon>
    </lineage>
</organism>
<keyword evidence="1" id="KW-0175">Coiled coil</keyword>
<feature type="compositionally biased region" description="Basic and acidic residues" evidence="2">
    <location>
        <begin position="2392"/>
        <end position="2403"/>
    </location>
</feature>
<feature type="compositionally biased region" description="Basic and acidic residues" evidence="2">
    <location>
        <begin position="1943"/>
        <end position="1954"/>
    </location>
</feature>
<evidence type="ECO:0000313" key="3">
    <source>
        <dbReference type="EMBL" id="CEL65946.1"/>
    </source>
</evidence>
<name>A0A0F7UAB9_NEOCL</name>
<feature type="compositionally biased region" description="Basic and acidic residues" evidence="2">
    <location>
        <begin position="863"/>
        <end position="873"/>
    </location>
</feature>
<feature type="region of interest" description="Disordered" evidence="2">
    <location>
        <begin position="3783"/>
        <end position="3927"/>
    </location>
</feature>
<evidence type="ECO:0008006" key="4">
    <source>
        <dbReference type="Google" id="ProtNLM"/>
    </source>
</evidence>
<feature type="region of interest" description="Disordered" evidence="2">
    <location>
        <begin position="2069"/>
        <end position="2101"/>
    </location>
</feature>
<feature type="compositionally biased region" description="Polar residues" evidence="2">
    <location>
        <begin position="1265"/>
        <end position="1278"/>
    </location>
</feature>
<feature type="region of interest" description="Disordered" evidence="2">
    <location>
        <begin position="2838"/>
        <end position="2910"/>
    </location>
</feature>
<feature type="compositionally biased region" description="Basic and acidic residues" evidence="2">
    <location>
        <begin position="2838"/>
        <end position="2885"/>
    </location>
</feature>
<feature type="compositionally biased region" description="Polar residues" evidence="2">
    <location>
        <begin position="955"/>
        <end position="965"/>
    </location>
</feature>
<feature type="compositionally biased region" description="Basic and acidic residues" evidence="2">
    <location>
        <begin position="3906"/>
        <end position="3915"/>
    </location>
</feature>
<feature type="region of interest" description="Disordered" evidence="2">
    <location>
        <begin position="1065"/>
        <end position="1095"/>
    </location>
</feature>
<feature type="region of interest" description="Disordered" evidence="2">
    <location>
        <begin position="2159"/>
        <end position="2242"/>
    </location>
</feature>
<feature type="compositionally biased region" description="Gly residues" evidence="2">
    <location>
        <begin position="1284"/>
        <end position="1294"/>
    </location>
</feature>
<feature type="compositionally biased region" description="Basic and acidic residues" evidence="2">
    <location>
        <begin position="3783"/>
        <end position="3804"/>
    </location>
</feature>
<gene>
    <name evidence="3" type="ORF">BN1204_017770</name>
</gene>
<sequence>MAPAGASSSPPPGGGREKAPPASSLSRSEQLVFDVKAAAAWTLLHEEFISHLRRFSDDLRALHTKGLAIASEVSSVSSPQKGDSALVARPEGLSAALSRSLSSFLSLCLAEANQADRLATRLKAEVTTPVEAVLEKTQDEKSEKENEPAQREASPAQRNAGDGKTPALADGGAASAEVQKAAKKLQLAHEELKKSEESLKELVSLFGSSVAPRLLQKAEERVDRAKRLHATAEADYRNVVRTHAPPGAQGREEKPDALLVPRKRQDPCSWLTSLVHARPADALGGFVVAAASGDKQALVFSSSLGTAAVVALRASATCFLDCTRDCLLGRLPFVKQADEASREIAVLAKLKRQPSEISQPLLSVEVENRMRRDVGLAPLEDGTESNGEIEADEAGRLTLKNLLKERETELESEKEQRRALQRERDALQETSHALRIREASRANEAEHLKKEVERLRSLLDLETGRRVEGDRWREREEEKRRKVDPQACLEAREVASRQGGGGGEPWRKAIDEELGCGEEEARTPASVAQSRHPRLPEDSTSPQRFSSETGHERGETCAGATSRPVSGISSLTSLNQDPSPLPRAEIEQSGSRKHAQSTEDTRGVEALESQLGWLRSQLLYETYLLSLRRLPSPLLLYHCSSGALLARALDSGQFARGFSAGRLQSETAVSPLSPPGPRPRAVELPALPARDGPTGARPRFSPGSWARSVSFSSFSTRPASTSSTFAPELADARLSLAWEHRSFPNFLALLVEGLAASALPPALYECCRLSALSVLEADGRRGRVLGGRDGRAEPAQRVSIFQVQQARETHQRRAGRVKSRTAFAEEDLQMLAYELLLLCAHQHSQYAAFASLVAETDGESEGDGERRGKDRSPRAGTASSTGKRGASAEAKPAEKSPGEGRTLLARRRTGQGAGERAPLSCEDSRRTTAGDGASSQRRLSARSTRRSVFLLPFSRGTSEVQSRQASPAGETSPGREGRGEARGARRGSDADQREEVSGSQQQASQLRCGRQLENAKTAGAVATSRRHLSPEGLAPFGISVEAWLRQTGVSPGACEGVVGLRSGASARDRKRLEGGEEGRAGATARETRNARSRPLLQGRQKEALTTWLAPDPPLLLANVKLLRQLLVLARVAFQIPSSGSNKLLRLLVPAADCLWAPGNRTSLHPCDLRFRVARLSEAWQLASAPASAASTVSPQEVERRTLRSRDEETSLTFVHPRKKKRDQLLRFGAKLPFAQRHGGPGGEEAPAPADSRRVTFLSPGAPETNGDSRSVASHSSWPSAPEGSGRGSGDGASLGGRHLSREKEEKTGKKEDKTGKKDEKKGKKDEKKGKKDEKKEEPRTGMKTALKRFNAQATKSVLGGVGGPPGHLLRGPHSEKPGRGPAETHRAQAQVRPCPHDLPPVEGGFTLFGERSRGERAEASEGEKGVKTGDAGSQPGGHESKSGQGERASGQGAGRGDRFAEFPSAFSPSSFAFDPVYKAFVKRQLQLLYVATLLRFTRFFRFFFGPALEATRHCGEPPLSPDLFRHSPSPSLSASSPPSGGQEGARWGGPAAQRARPLHPAASAAFFSSIAHSLRQRTRQARCGAREPAPHGPDGPGEAADEAFFGDDVFSSYRPPPLFTSLYTRAEGSDERSALLFFILCLLCQDTPPEAPFWTYGEDGEDGGRGRHSGGASEPPARLRVPLEDLSDALASAASLALLPLRQLSTFYHIFLYLLELDRLLSPPASRGAPPCGAWGDHSVEVEVLEIDVQVLSERGREEMKREARERERRGGDSLQEEDTVWEMRCTRRSRNGPEMLQRLLFMMTACADLDSAIRIALARRWEARQGPEAQRDGRGGDACGNSLHADSEKKLFLDLPPRRPGGGETSDGTSVGFCSDSECSAVLASDVERDGAGSQSAAKFRQRTPSRFFRRSRSARGLSLGGTSAPSAESECEGGAVPAGSKEAEELRREDGRPPLPHSSSARFARSRQKSTGSRRLRRGEEARGDPPDSRAVSDLLSLPREPLLAAFWALDVPLLLSLLLLLSKCCLDRRNASGLHVDAPVLAQGLVLVSQAAQLGVDPTAISDREETWRQGRGDSAGLSAARDSGAEAGGEGKGVDVDPPTLFSLREAGRAGGGLLPLSLQSAALLLAACAWQNAAPSLPEVDWFYRDSGEWRRAEAEGEVEGSEQTDGATRRSASPGPLPALHASPRSPATSPLRGAPTQGDLRPGSIGPSGAAPSSDGVGGEAADGAPTSPAGASLQKKAESLGLGRVGSLGLPEIRQAELLGELRVARRGPGSADGSRDGAPLVLQDAVDEAFAPIGHEVVEAVSEILCAFPNFLKKPFVETEVEPPALVLAGSRSRPGTPAGSPQPLALEPDGPEGDADGAGRGPDAGEAPRGPAGGGGLAASKVGEKTGDSEGKLLRRGFSRKSFFGSAPSSLPGLRVVPAEGGTGGAGAEKIRLESPRTQPLGGTEGDPQKAARSRSVLLLARNRRKSGAPSGDGAQGAGAGAHSRPDAGELRAGGRKALETVATDEPGDDWALHKKRALRLVEETPLSWFAVVYEKRGQSQSQFVTQLAAGTGDGMHADPLVLSKEGSDGQKGCPGDEQSGVTAGRTCFYYEAAERRNFVQVLKAAGWFGGDWWTVDETQLGARRRGDPWGQVLRRSSSSRRFFFLSPALPSRVELQQEEAAASQLLTLFFLLLLHGQLQDYRRFFEPALLARVLHLWRSLILLLLQQVEQFALASQASPRAALPVSCFSPHAAGAASCAAFMVPPAALAPAAAGPTLCRSASGKALGKSSGVGGLSFQETSLDVQPCLLDWRRLDAEQLAQWQAGVETRFAVMLRISRERGKSFIALRGERTGKEEDSPPGRSTLRESSRRRDREGRDRDHGDEGRDPTPRGDGEAEETQAPSPPARGRGPSARHFAFFSPPAGLRSRFPFFAPGGGGAGDAQTAAPDELPGDLLRQDEHSLRLSLVLRGPSILEDTLRCFVYQSLARSASREFRGAFAALEAYRANQRGARGYSERAKEWKRTTDAAVPADLLRLCEQEQDALLDHVVASLRAFLSHLRAELLLYAPAFDAQLPLRNEFAFILLSAARLLIAALLAEVLRTAVWAGTGGEVELLPAKGGAELLEVLGEFEKLSKEVTLSRVTALAPLAVPPLLPPLAPAFLSSISVRLNSFSSTLLSFLEKDTFVPVNPPESGYSEKAADCWHVIFNLAAAVLENPAPIDWVLPHFLKFLRSFFVSFSSFCALSPAEAEETPSSALLLPLLAVEQRQLKNLLTLLEPEGRKALKVDASLQSAAMLALASMGEGGGDKKKKSPLTWASFVKMGQRMWGEDEQKRLRREKGAHLAGPSGDLLEPSQRAIQSDAGESANESGAPCDEGRGRKARKKSFFQVFEGSWKPARTCTESDVDAETLPRLERPRSLPPAPSQGDGRGKETARGRRPSAFKVKPEREGQARRLGPDLALLLQGVEEAERMQRRHCDALAEAEAGGAEAGRGARDKEEKEEREGRDQKEERAKTKRRHSGARDAPEQGASQGKGVLRWLVKLQNVDMFAQQLAKLKEKVRAELERRARERNPKDVEIVDALAGLGERAKSDKGEEARREGRQAENLGAFDREQEAQMLELEDVLSQRMDELRGLLHNTALKVCETAAAYIVYYELQRDIFDRLYGEDDFASYTLERIVAALPNTVELFFAAAPRDYQDDAAAAFMRCLIQAWCLLVTELGYSGHVFSEEEIDILEADLDAVRHYMKENEISPIFEIASPSGEKVSLDMLEKVGDFFVMLARDGACLARVEQKEGERRRAAERDGAGARERSRSFFRGRSSRRGSLSPTAQEGRRSRGGSPGLFSFSGRAEGEKREVRGDLEAGGEGGVFFRAGRTSEAGEDGKAEEKKKGGAMGSVGKWMKKNLMGSANAASRPEAERTRDISQSRAAPSDSGDE</sequence>
<feature type="compositionally biased region" description="Basic residues" evidence="2">
    <location>
        <begin position="1901"/>
        <end position="1915"/>
    </location>
</feature>
<proteinExistence type="predicted"/>
<protein>
    <recommendedName>
        <fullName evidence="4">Ig-like domain-containing protein</fullName>
    </recommendedName>
</protein>
<feature type="region of interest" description="Disordered" evidence="2">
    <location>
        <begin position="3349"/>
        <end position="3370"/>
    </location>
</feature>
<feature type="compositionally biased region" description="Low complexity" evidence="2">
    <location>
        <begin position="1916"/>
        <end position="1926"/>
    </location>
</feature>
<feature type="region of interest" description="Disordered" evidence="2">
    <location>
        <begin position="3390"/>
        <end position="3447"/>
    </location>
</feature>
<feature type="region of interest" description="Disordered" evidence="2">
    <location>
        <begin position="131"/>
        <end position="175"/>
    </location>
</feature>
<evidence type="ECO:0000256" key="2">
    <source>
        <dbReference type="SAM" id="MobiDB-lite"/>
    </source>
</evidence>
<feature type="compositionally biased region" description="Basic and acidic residues" evidence="2">
    <location>
        <begin position="973"/>
        <end position="996"/>
    </location>
</feature>
<feature type="compositionally biased region" description="Low complexity" evidence="2">
    <location>
        <begin position="1527"/>
        <end position="1539"/>
    </location>
</feature>
<feature type="region of interest" description="Disordered" evidence="2">
    <location>
        <begin position="1232"/>
        <end position="1461"/>
    </location>
</feature>
<feature type="compositionally biased region" description="Basic and acidic residues" evidence="2">
    <location>
        <begin position="1196"/>
        <end position="1208"/>
    </location>
</feature>
<feature type="coiled-coil region" evidence="1">
    <location>
        <begin position="175"/>
        <end position="235"/>
    </location>
</feature>